<feature type="transmembrane region" description="Helical" evidence="1">
    <location>
        <begin position="194"/>
        <end position="210"/>
    </location>
</feature>
<gene>
    <name evidence="2" type="ORF">LZ536_10265</name>
</gene>
<keyword evidence="1" id="KW-0812">Transmembrane</keyword>
<evidence type="ECO:0008006" key="4">
    <source>
        <dbReference type="Google" id="ProtNLM"/>
    </source>
</evidence>
<sequence length="607" mass="65193">MDAATRDGQVPSRKWRLRLPERLPNLNGKWLTLYTIVWAVVLPLSILGATKGAYVSITTPTMWSAYGFSTTEDSRGLNVDSVLSPSARASGLEAGDYVIAIDGWAVPRTAARAEARDHVLKPDGSPTIFAIRKPDGRIFDIRLRRSMAFERERFREAGVSFPVARTLAIAGSLLRPALFIPAAILLFLRRRSEAVPAALSLSFLLFAGIATNGDMLGIGVDALNIIGAVATALLFVALFAFPSGRFEPRWTSIPFVVLIPAFLVDSPIVGLVVVVSALVVLVSRYRAVGPGMERLQLRWAFLGLVAGMVLMGALLLGQIAAAAWQAHDPRWVTWQYAIFGPLLSATFCVMALGLIVSILRYRLYDADAVIGRSAAYAVLTIGFVALFAASQKIIELLGQQYLGQNLGGLAGGIGAALAAVAIAPMHNRAQRWAERRFQKGLFRLRHGLPALVGDLRETSGVPQIAAATLDSVVEGARASRAALVAGDEVIDAREIPASEAGQWWRSWAPAAHDGVDCDPSDDTFPVRVPLEAEGHGRVGWLLLGARPDGSMFGKSELDALEAIAEPVARAVQVALTRSEREAGYERRFEALEKAVAALKAKPKPSAA</sequence>
<feature type="transmembrane region" description="Helical" evidence="1">
    <location>
        <begin position="336"/>
        <end position="361"/>
    </location>
</feature>
<dbReference type="RefSeq" id="WP_249848701.1">
    <property type="nucleotide sequence ID" value="NZ_JAMGBD010000002.1"/>
</dbReference>
<evidence type="ECO:0000256" key="1">
    <source>
        <dbReference type="SAM" id="Phobius"/>
    </source>
</evidence>
<comment type="caution">
    <text evidence="2">The sequence shown here is derived from an EMBL/GenBank/DDBJ whole genome shotgun (WGS) entry which is preliminary data.</text>
</comment>
<feature type="transmembrane region" description="Helical" evidence="1">
    <location>
        <begin position="406"/>
        <end position="426"/>
    </location>
</feature>
<feature type="transmembrane region" description="Helical" evidence="1">
    <location>
        <begin position="222"/>
        <end position="241"/>
    </location>
</feature>
<dbReference type="InterPro" id="IPR036034">
    <property type="entry name" value="PDZ_sf"/>
</dbReference>
<feature type="transmembrane region" description="Helical" evidence="1">
    <location>
        <begin position="163"/>
        <end position="188"/>
    </location>
</feature>
<proteinExistence type="predicted"/>
<feature type="transmembrane region" description="Helical" evidence="1">
    <location>
        <begin position="30"/>
        <end position="49"/>
    </location>
</feature>
<dbReference type="Proteomes" id="UP001165363">
    <property type="component" value="Unassembled WGS sequence"/>
</dbReference>
<organism evidence="2 3">
    <name type="scientific">Sphingomonas alba</name>
    <dbReference type="NCBI Taxonomy" id="2908208"/>
    <lineage>
        <taxon>Bacteria</taxon>
        <taxon>Pseudomonadati</taxon>
        <taxon>Pseudomonadota</taxon>
        <taxon>Alphaproteobacteria</taxon>
        <taxon>Sphingomonadales</taxon>
        <taxon>Sphingomonadaceae</taxon>
        <taxon>Sphingomonas</taxon>
    </lineage>
</organism>
<feature type="transmembrane region" description="Helical" evidence="1">
    <location>
        <begin position="373"/>
        <end position="394"/>
    </location>
</feature>
<feature type="transmembrane region" description="Helical" evidence="1">
    <location>
        <begin position="253"/>
        <end position="281"/>
    </location>
</feature>
<feature type="transmembrane region" description="Helical" evidence="1">
    <location>
        <begin position="301"/>
        <end position="324"/>
    </location>
</feature>
<evidence type="ECO:0000313" key="3">
    <source>
        <dbReference type="Proteomes" id="UP001165363"/>
    </source>
</evidence>
<keyword evidence="1" id="KW-0472">Membrane</keyword>
<reference evidence="2" key="1">
    <citation type="submission" date="2022-05" db="EMBL/GenBank/DDBJ databases">
        <authorList>
            <person name="Jo J.-H."/>
            <person name="Im W.-T."/>
        </authorList>
    </citation>
    <scope>NUCLEOTIDE SEQUENCE</scope>
    <source>
        <strain evidence="2">SE158</strain>
    </source>
</reference>
<protein>
    <recommendedName>
        <fullName evidence="4">PDZ domain-containing protein</fullName>
    </recommendedName>
</protein>
<dbReference type="SUPFAM" id="SSF50156">
    <property type="entry name" value="PDZ domain-like"/>
    <property type="match status" value="1"/>
</dbReference>
<name>A0ABT0RNQ5_9SPHN</name>
<keyword evidence="3" id="KW-1185">Reference proteome</keyword>
<keyword evidence="1" id="KW-1133">Transmembrane helix</keyword>
<accession>A0ABT0RNQ5</accession>
<dbReference type="EMBL" id="JAMGBD010000002">
    <property type="protein sequence ID" value="MCL6684282.1"/>
    <property type="molecule type" value="Genomic_DNA"/>
</dbReference>
<evidence type="ECO:0000313" key="2">
    <source>
        <dbReference type="EMBL" id="MCL6684282.1"/>
    </source>
</evidence>